<dbReference type="SMART" id="SM00350">
    <property type="entry name" value="MCM"/>
    <property type="match status" value="1"/>
</dbReference>
<dbReference type="InterPro" id="IPR001208">
    <property type="entry name" value="MCM_dom"/>
</dbReference>
<name>A0A1X0R1U2_RHIZD</name>
<dbReference type="Pfam" id="PF17207">
    <property type="entry name" value="MCM_OB"/>
    <property type="match status" value="1"/>
</dbReference>
<dbReference type="FunFam" id="3.40.50.300:FF:000115">
    <property type="entry name" value="DNA helicase"/>
    <property type="match status" value="1"/>
</dbReference>
<dbReference type="AlphaFoldDB" id="A0A1X0R1U2"/>
<dbReference type="InterPro" id="IPR027417">
    <property type="entry name" value="P-loop_NTPase"/>
</dbReference>
<proteinExistence type="inferred from homology"/>
<dbReference type="SUPFAM" id="SSF50249">
    <property type="entry name" value="Nucleic acid-binding proteins"/>
    <property type="match status" value="1"/>
</dbReference>
<keyword evidence="3 12" id="KW-0235">DNA replication</keyword>
<evidence type="ECO:0000256" key="5">
    <source>
        <dbReference type="ARBA" id="ARBA00022801"/>
    </source>
</evidence>
<feature type="region of interest" description="Disordered" evidence="13">
    <location>
        <begin position="318"/>
        <end position="337"/>
    </location>
</feature>
<dbReference type="GO" id="GO:0003697">
    <property type="term" value="F:single-stranded DNA binding"/>
    <property type="evidence" value="ECO:0007669"/>
    <property type="project" value="TreeGrafter"/>
</dbReference>
<dbReference type="InterPro" id="IPR027925">
    <property type="entry name" value="MCM_N"/>
</dbReference>
<organism evidence="15">
    <name type="scientific">Rhizopus microsporus var. microsporus</name>
    <dbReference type="NCBI Taxonomy" id="86635"/>
    <lineage>
        <taxon>Eukaryota</taxon>
        <taxon>Fungi</taxon>
        <taxon>Fungi incertae sedis</taxon>
        <taxon>Mucoromycota</taxon>
        <taxon>Mucoromycotina</taxon>
        <taxon>Mucoromycetes</taxon>
        <taxon>Mucorales</taxon>
        <taxon>Mucorineae</taxon>
        <taxon>Rhizopodaceae</taxon>
        <taxon>Rhizopus</taxon>
    </lineage>
</organism>
<evidence type="ECO:0000256" key="8">
    <source>
        <dbReference type="ARBA" id="ARBA00023125"/>
    </source>
</evidence>
<keyword evidence="5 12" id="KW-0378">Hydrolase</keyword>
<dbReference type="SUPFAM" id="SSF52540">
    <property type="entry name" value="P-loop containing nucleoside triphosphate hydrolases"/>
    <property type="match status" value="1"/>
</dbReference>
<dbReference type="InterPro" id="IPR041024">
    <property type="entry name" value="Mcm6_C"/>
</dbReference>
<evidence type="ECO:0000256" key="3">
    <source>
        <dbReference type="ARBA" id="ARBA00022705"/>
    </source>
</evidence>
<dbReference type="Proteomes" id="UP000242414">
    <property type="component" value="Unassembled WGS sequence"/>
</dbReference>
<keyword evidence="4 11" id="KW-0547">Nucleotide-binding</keyword>
<keyword evidence="10 12" id="KW-0131">Cell cycle</keyword>
<dbReference type="GO" id="GO:0000727">
    <property type="term" value="P:double-strand break repair via break-induced replication"/>
    <property type="evidence" value="ECO:0007669"/>
    <property type="project" value="TreeGrafter"/>
</dbReference>
<evidence type="ECO:0000313" key="15">
    <source>
        <dbReference type="EMBL" id="ORE05997.1"/>
    </source>
</evidence>
<dbReference type="PRINTS" id="PR01657">
    <property type="entry name" value="MCMFAMILY"/>
</dbReference>
<dbReference type="Gene3D" id="3.30.1640.10">
    <property type="entry name" value="mini-chromosome maintenance (MCM) complex, chain A, domain 1"/>
    <property type="match status" value="1"/>
</dbReference>
<dbReference type="Pfam" id="PF18263">
    <property type="entry name" value="WHD_MCM6"/>
    <property type="match status" value="1"/>
</dbReference>
<comment type="subcellular location">
    <subcellularLocation>
        <location evidence="1 12">Nucleus</location>
    </subcellularLocation>
</comment>
<gene>
    <name evidence="15" type="ORF">BCV72DRAFT_263000</name>
</gene>
<dbReference type="Gene3D" id="2.20.28.10">
    <property type="match status" value="1"/>
</dbReference>
<dbReference type="FunFam" id="2.20.28.10:FF:000003">
    <property type="entry name" value="DNA helicase"/>
    <property type="match status" value="1"/>
</dbReference>
<dbReference type="InterPro" id="IPR031327">
    <property type="entry name" value="MCM"/>
</dbReference>
<dbReference type="PRINTS" id="PR01662">
    <property type="entry name" value="MCMPROTEIN6"/>
</dbReference>
<evidence type="ECO:0000256" key="1">
    <source>
        <dbReference type="ARBA" id="ARBA00004123"/>
    </source>
</evidence>
<dbReference type="GO" id="GO:0043596">
    <property type="term" value="C:nuclear replication fork"/>
    <property type="evidence" value="ECO:0007669"/>
    <property type="project" value="UniProtKB-ARBA"/>
</dbReference>
<keyword evidence="6 12" id="KW-0347">Helicase</keyword>
<keyword evidence="7 11" id="KW-0067">ATP-binding</keyword>
<dbReference type="VEuPathDB" id="FungiDB:BCV72DRAFT_263000"/>
<sequence length="892" mass="100684">MASSHMNTMLDTQALMSEINTPSQMEVDDAATPRPPAQVRRPGFTPDAVQKFVDETGLIVMKSFETFLQTYKDEQLTYMSESNSGWKGYPYMMQMENFITSLLDTVFVDFGHIERSDSTLASAISDQYYRFLPFLRRAVHNVVSEQFPKCFQPRDQDLVPDSALNREFNVAFYGLSDMNRVRQLKTDKIGRLISVSGTVTRTSEVRPELTYASFTCNECGKIVNNIEQEFRYTQPTMCPTITCYNRTNWTLNIEKSKFVDWQKIRIQENSNEIPTGSMPRSLDVIVRNEMVERAKAGDKCVFTGTLIVVPDVSAFRTPGTSVETERDTTTRPSDGLGKEGVTGLRALGVRDLTYKLSFLACMVQPATQNKVNNINLHGEDVPEETIQDVYNTLTPEEVENLHKMIRMGDKFYSKLVGSIAPSVFGHETVKKGILLQMLGGVHKVTPEGMHLRGDINVCIVGDPSTSKSQFLKYVCNVMPRAVYTSGKASSAAGLTASVIKDEETGEFSIEAGALMLADNGICAIDEFDKMDVKDQVAIHEAMEQQTISIAKAGIQASLNARTSILAAANPVGGRYNKKRTLRQNVNMSAPIMSRFDLFFVVLDECNEITDYNIGRHIINNHRQKEDAMQAEFSTRDIQNYVRYARTFKPKLTKAAADKLAEYYRELRQGDSQGVGRNSYRITVRQLESMVRLSEAIARALCNEEITVAHVTEAYTLLQKSIIRVEEEDVNIDDAFDDNEMSELLTSTEALRSMSLNETEEPSEEHRDVNMDQPKGPSGAFMTSSGKISIPYEKFEEIKQMLAIKLHQVQEESDEEAGITQDKLIMWYLEQMENNLDEEALEFEVTVVKKVIKKLLKTGETLIAVRQDQDEDALEQFSEDNPLLMLHPNYVWE</sequence>
<dbReference type="GO" id="GO:0005524">
    <property type="term" value="F:ATP binding"/>
    <property type="evidence" value="ECO:0007669"/>
    <property type="project" value="UniProtKB-UniRule"/>
</dbReference>
<dbReference type="InterPro" id="IPR012340">
    <property type="entry name" value="NA-bd_OB-fold"/>
</dbReference>
<dbReference type="PROSITE" id="PS00847">
    <property type="entry name" value="MCM_1"/>
    <property type="match status" value="1"/>
</dbReference>
<dbReference type="GO" id="GO:0031261">
    <property type="term" value="C:DNA replication preinitiation complex"/>
    <property type="evidence" value="ECO:0007669"/>
    <property type="project" value="UniProtKB-ARBA"/>
</dbReference>
<dbReference type="Pfam" id="PF00493">
    <property type="entry name" value="MCM"/>
    <property type="match status" value="1"/>
</dbReference>
<keyword evidence="9" id="KW-0539">Nucleus</keyword>
<evidence type="ECO:0000256" key="11">
    <source>
        <dbReference type="RuleBase" id="RU004070"/>
    </source>
</evidence>
<keyword evidence="8 11" id="KW-0238">DNA-binding</keyword>
<dbReference type="GO" id="GO:1990518">
    <property type="term" value="F:single-stranded 3'-5' DNA helicase activity"/>
    <property type="evidence" value="ECO:0007669"/>
    <property type="project" value="TreeGrafter"/>
</dbReference>
<dbReference type="Pfam" id="PF14551">
    <property type="entry name" value="MCM_N"/>
    <property type="match status" value="1"/>
</dbReference>
<dbReference type="Gene3D" id="1.20.58.870">
    <property type="match status" value="1"/>
</dbReference>
<dbReference type="Pfam" id="PF17855">
    <property type="entry name" value="MCM_lid"/>
    <property type="match status" value="1"/>
</dbReference>
<feature type="region of interest" description="Disordered" evidence="13">
    <location>
        <begin position="25"/>
        <end position="44"/>
    </location>
</feature>
<evidence type="ECO:0000256" key="12">
    <source>
        <dbReference type="RuleBase" id="RU368064"/>
    </source>
</evidence>
<evidence type="ECO:0000256" key="9">
    <source>
        <dbReference type="ARBA" id="ARBA00023242"/>
    </source>
</evidence>
<evidence type="ECO:0000259" key="14">
    <source>
        <dbReference type="PROSITE" id="PS50051"/>
    </source>
</evidence>
<evidence type="ECO:0000256" key="13">
    <source>
        <dbReference type="SAM" id="MobiDB-lite"/>
    </source>
</evidence>
<dbReference type="GO" id="GO:0006270">
    <property type="term" value="P:DNA replication initiation"/>
    <property type="evidence" value="ECO:0007669"/>
    <property type="project" value="UniProtKB-UniRule"/>
</dbReference>
<dbReference type="InterPro" id="IPR041562">
    <property type="entry name" value="MCM_lid"/>
</dbReference>
<dbReference type="EC" id="3.6.4.12" evidence="12"/>
<comment type="subunit">
    <text evidence="12">Component of the MCM2-7 complex.</text>
</comment>
<dbReference type="OrthoDB" id="1744952at2759"/>
<evidence type="ECO:0000256" key="4">
    <source>
        <dbReference type="ARBA" id="ARBA00022741"/>
    </source>
</evidence>
<dbReference type="GO" id="GO:0097373">
    <property type="term" value="C:MCM core complex"/>
    <property type="evidence" value="ECO:0007669"/>
    <property type="project" value="UniProtKB-ARBA"/>
</dbReference>
<dbReference type="GO" id="GO:0016887">
    <property type="term" value="F:ATP hydrolysis activity"/>
    <property type="evidence" value="ECO:0007669"/>
    <property type="project" value="RHEA"/>
</dbReference>
<evidence type="ECO:0000256" key="6">
    <source>
        <dbReference type="ARBA" id="ARBA00022806"/>
    </source>
</evidence>
<dbReference type="Gene3D" id="3.40.50.300">
    <property type="entry name" value="P-loop containing nucleotide triphosphate hydrolases"/>
    <property type="match status" value="1"/>
</dbReference>
<dbReference type="InterPro" id="IPR018525">
    <property type="entry name" value="MCM_CS"/>
</dbReference>
<accession>A0A1X0R1U2</accession>
<reference evidence="15" key="1">
    <citation type="journal article" date="2016" name="Proc. Natl. Acad. Sci. U.S.A.">
        <title>Lipid metabolic changes in an early divergent fungus govern the establishment of a mutualistic symbiosis with endobacteria.</title>
        <authorList>
            <person name="Lastovetsky O.A."/>
            <person name="Gaspar M.L."/>
            <person name="Mondo S.J."/>
            <person name="LaButti K.M."/>
            <person name="Sandor L."/>
            <person name="Grigoriev I.V."/>
            <person name="Henry S.A."/>
            <person name="Pawlowska T.E."/>
        </authorList>
    </citation>
    <scope>NUCLEOTIDE SEQUENCE [LARGE SCALE GENOMIC DNA]</scope>
    <source>
        <strain evidence="15">ATCC 52814</strain>
    </source>
</reference>
<dbReference type="Gene3D" id="2.40.50.140">
    <property type="entry name" value="Nucleic acid-binding proteins"/>
    <property type="match status" value="1"/>
</dbReference>
<evidence type="ECO:0000256" key="7">
    <source>
        <dbReference type="ARBA" id="ARBA00022840"/>
    </source>
</evidence>
<dbReference type="GO" id="GO:0042555">
    <property type="term" value="C:MCM complex"/>
    <property type="evidence" value="ECO:0007669"/>
    <property type="project" value="UniProtKB-UniRule"/>
</dbReference>
<feature type="region of interest" description="Disordered" evidence="13">
    <location>
        <begin position="754"/>
        <end position="783"/>
    </location>
</feature>
<dbReference type="InterPro" id="IPR008049">
    <property type="entry name" value="MCM6"/>
</dbReference>
<dbReference type="GO" id="GO:0005656">
    <property type="term" value="C:nuclear pre-replicative complex"/>
    <property type="evidence" value="ECO:0007669"/>
    <property type="project" value="UniProtKB-ARBA"/>
</dbReference>
<evidence type="ECO:0000256" key="10">
    <source>
        <dbReference type="ARBA" id="ARBA00023306"/>
    </source>
</evidence>
<comment type="similarity">
    <text evidence="2 11">Belongs to the MCM family.</text>
</comment>
<protein>
    <recommendedName>
        <fullName evidence="12">DNA replication licensing factor MCM6</fullName>
        <ecNumber evidence="12">3.6.4.12</ecNumber>
    </recommendedName>
</protein>
<dbReference type="InterPro" id="IPR033762">
    <property type="entry name" value="MCM_OB"/>
</dbReference>
<dbReference type="PANTHER" id="PTHR11630:SF43">
    <property type="entry name" value="DNA REPLICATION LICENSING FACTOR MCM6"/>
    <property type="match status" value="1"/>
</dbReference>
<feature type="domain" description="MCM C-terminal AAA(+) ATPase" evidence="14">
    <location>
        <begin position="411"/>
        <end position="617"/>
    </location>
</feature>
<dbReference type="PANTHER" id="PTHR11630">
    <property type="entry name" value="DNA REPLICATION LICENSING FACTOR MCM FAMILY MEMBER"/>
    <property type="match status" value="1"/>
</dbReference>
<comment type="catalytic activity">
    <reaction evidence="12">
        <text>ATP + H2O = ADP + phosphate + H(+)</text>
        <dbReference type="Rhea" id="RHEA:13065"/>
        <dbReference type="ChEBI" id="CHEBI:15377"/>
        <dbReference type="ChEBI" id="CHEBI:15378"/>
        <dbReference type="ChEBI" id="CHEBI:30616"/>
        <dbReference type="ChEBI" id="CHEBI:43474"/>
        <dbReference type="ChEBI" id="CHEBI:456216"/>
        <dbReference type="EC" id="3.6.4.12"/>
    </reaction>
</comment>
<dbReference type="GO" id="GO:0006279">
    <property type="term" value="P:premeiotic DNA replication"/>
    <property type="evidence" value="ECO:0007669"/>
    <property type="project" value="UniProtKB-ARBA"/>
</dbReference>
<dbReference type="EMBL" id="KV921932">
    <property type="protein sequence ID" value="ORE05997.1"/>
    <property type="molecule type" value="Genomic_DNA"/>
</dbReference>
<dbReference type="PROSITE" id="PS50051">
    <property type="entry name" value="MCM_2"/>
    <property type="match status" value="1"/>
</dbReference>
<dbReference type="GO" id="GO:1902969">
    <property type="term" value="P:mitotic DNA replication"/>
    <property type="evidence" value="ECO:0007669"/>
    <property type="project" value="TreeGrafter"/>
</dbReference>
<dbReference type="CDD" id="cd17757">
    <property type="entry name" value="MCM6"/>
    <property type="match status" value="1"/>
</dbReference>
<comment type="function">
    <text evidence="12">Acts as component of the MCM2-7 complex (MCM complex) which is the replicative helicase essential for 'once per cell cycle' DNA replication initiation and elongation in eukaryotic cells. The active ATPase sites in the MCM2-7 ring are formed through the interaction surfaces of two neighboring subunits such that a critical structure of a conserved arginine finger motif is provided in trans relative to the ATP-binding site of the Walker A box of the adjacent subunit. The six ATPase active sites, however, are likely to contribute differentially to the complex helicase activity.</text>
</comment>
<evidence type="ECO:0000256" key="2">
    <source>
        <dbReference type="ARBA" id="ARBA00008010"/>
    </source>
</evidence>